<dbReference type="Gene3D" id="1.20.1260.10">
    <property type="match status" value="1"/>
</dbReference>
<evidence type="ECO:0000259" key="11">
    <source>
        <dbReference type="PROSITE" id="PS50905"/>
    </source>
</evidence>
<name>A0A212QXV5_9CHLR</name>
<comment type="similarity">
    <text evidence="2 9">Belongs to the ferritin family. Prokaryotic subfamily.</text>
</comment>
<keyword evidence="6 8" id="KW-0408">Iron</keyword>
<comment type="catalytic activity">
    <reaction evidence="7 9">
        <text>4 Fe(2+) + O2 + 6 H2O = 4 iron(III) oxide-hydroxide + 12 H(+)</text>
        <dbReference type="Rhea" id="RHEA:11972"/>
        <dbReference type="ChEBI" id="CHEBI:15377"/>
        <dbReference type="ChEBI" id="CHEBI:15378"/>
        <dbReference type="ChEBI" id="CHEBI:15379"/>
        <dbReference type="ChEBI" id="CHEBI:29033"/>
        <dbReference type="ChEBI" id="CHEBI:78619"/>
        <dbReference type="EC" id="1.16.3.2"/>
    </reaction>
</comment>
<dbReference type="InterPro" id="IPR041719">
    <property type="entry name" value="Ferritin_prok"/>
</dbReference>
<sequence length="165" mass="19084">MAMSKALRDAMNDQIKHELYSAYLYLSMAAYFEALNLPGFAHWMRVQAREEVGHAMKFFDHLCDRGERVVLQAIEQPPADFPSPQEVFAQALQHERRVTGLIRNLYQIAVQENDPSSLPLLHWFLEEQVEEEKSVEQILEALRRIGENGAGLVMMDRELARREAE</sequence>
<dbReference type="InterPro" id="IPR008331">
    <property type="entry name" value="Ferritin_DPS_dom"/>
</dbReference>
<feature type="binding site" evidence="8">
    <location>
        <position position="54"/>
    </location>
    <ligand>
        <name>Fe cation</name>
        <dbReference type="ChEBI" id="CHEBI:24875"/>
        <label>1</label>
    </ligand>
</feature>
<dbReference type="InterPro" id="IPR009040">
    <property type="entry name" value="Ferritin-like_diiron"/>
</dbReference>
<gene>
    <name evidence="12" type="ORF">SAMN02746019_00008360</name>
</gene>
<dbReference type="EMBL" id="FYEK01000027">
    <property type="protein sequence ID" value="SNB64564.1"/>
    <property type="molecule type" value="Genomic_DNA"/>
</dbReference>
<reference evidence="13" key="1">
    <citation type="submission" date="2017-06" db="EMBL/GenBank/DDBJ databases">
        <authorList>
            <person name="Varghese N."/>
            <person name="Submissions S."/>
        </authorList>
    </citation>
    <scope>NUCLEOTIDE SEQUENCE [LARGE SCALE GENOMIC DNA]</scope>
    <source>
        <strain evidence="13">JAD2</strain>
    </source>
</reference>
<comment type="subcellular location">
    <subcellularLocation>
        <location evidence="9">Cytoplasm</location>
    </subcellularLocation>
</comment>
<dbReference type="GO" id="GO:0008199">
    <property type="term" value="F:ferric iron binding"/>
    <property type="evidence" value="ECO:0007669"/>
    <property type="project" value="InterPro"/>
</dbReference>
<dbReference type="GO" id="GO:0006879">
    <property type="term" value="P:intracellular iron ion homeostasis"/>
    <property type="evidence" value="ECO:0007669"/>
    <property type="project" value="UniProtKB-KW"/>
</dbReference>
<evidence type="ECO:0000313" key="12">
    <source>
        <dbReference type="EMBL" id="SNB64564.1"/>
    </source>
</evidence>
<keyword evidence="10" id="KW-0812">Transmembrane</keyword>
<dbReference type="GO" id="GO:0005829">
    <property type="term" value="C:cytosol"/>
    <property type="evidence" value="ECO:0007669"/>
    <property type="project" value="TreeGrafter"/>
</dbReference>
<dbReference type="GO" id="GO:0008198">
    <property type="term" value="F:ferrous iron binding"/>
    <property type="evidence" value="ECO:0007669"/>
    <property type="project" value="TreeGrafter"/>
</dbReference>
<dbReference type="InParanoid" id="A0A212QXV5"/>
<evidence type="ECO:0000256" key="5">
    <source>
        <dbReference type="ARBA" id="ARBA00023002"/>
    </source>
</evidence>
<dbReference type="GO" id="GO:0004322">
    <property type="term" value="F:ferroxidase activity"/>
    <property type="evidence" value="ECO:0007669"/>
    <property type="project" value="TreeGrafter"/>
</dbReference>
<evidence type="ECO:0000256" key="6">
    <source>
        <dbReference type="ARBA" id="ARBA00023004"/>
    </source>
</evidence>
<dbReference type="PANTHER" id="PTHR11431">
    <property type="entry name" value="FERRITIN"/>
    <property type="match status" value="1"/>
</dbReference>
<dbReference type="InterPro" id="IPR012347">
    <property type="entry name" value="Ferritin-like"/>
</dbReference>
<dbReference type="OrthoDB" id="9801481at2"/>
<keyword evidence="10" id="KW-0472">Membrane</keyword>
<feature type="domain" description="Ferritin-like diiron" evidence="11">
    <location>
        <begin position="1"/>
        <end position="146"/>
    </location>
</feature>
<evidence type="ECO:0000256" key="10">
    <source>
        <dbReference type="SAM" id="Phobius"/>
    </source>
</evidence>
<keyword evidence="10" id="KW-1133">Transmembrane helix</keyword>
<evidence type="ECO:0000256" key="9">
    <source>
        <dbReference type="RuleBase" id="RU361145"/>
    </source>
</evidence>
<dbReference type="AlphaFoldDB" id="A0A212QXV5"/>
<evidence type="ECO:0000256" key="4">
    <source>
        <dbReference type="ARBA" id="ARBA00022723"/>
    </source>
</evidence>
<dbReference type="SUPFAM" id="SSF47240">
    <property type="entry name" value="Ferritin-like"/>
    <property type="match status" value="1"/>
</dbReference>
<organism evidence="12 13">
    <name type="scientific">Thermoflexus hugenholtzii JAD2</name>
    <dbReference type="NCBI Taxonomy" id="877466"/>
    <lineage>
        <taxon>Bacteria</taxon>
        <taxon>Bacillati</taxon>
        <taxon>Chloroflexota</taxon>
        <taxon>Thermoflexia</taxon>
        <taxon>Thermoflexales</taxon>
        <taxon>Thermoflexaceae</taxon>
        <taxon>Thermoflexus</taxon>
    </lineage>
</organism>
<evidence type="ECO:0000256" key="7">
    <source>
        <dbReference type="ARBA" id="ARBA00048035"/>
    </source>
</evidence>
<feature type="binding site" evidence="8">
    <location>
        <position position="95"/>
    </location>
    <ligand>
        <name>Fe cation</name>
        <dbReference type="ChEBI" id="CHEBI:24875"/>
        <label>1</label>
    </ligand>
</feature>
<dbReference type="GO" id="GO:0042802">
    <property type="term" value="F:identical protein binding"/>
    <property type="evidence" value="ECO:0007669"/>
    <property type="project" value="UniProtKB-ARBA"/>
</dbReference>
<feature type="binding site" evidence="8">
    <location>
        <position position="51"/>
    </location>
    <ligand>
        <name>Fe cation</name>
        <dbReference type="ChEBI" id="CHEBI:24875"/>
        <label>1</label>
    </ligand>
</feature>
<evidence type="ECO:0000256" key="1">
    <source>
        <dbReference type="ARBA" id="ARBA00002485"/>
    </source>
</evidence>
<feature type="transmembrane region" description="Helical" evidence="10">
    <location>
        <begin position="20"/>
        <end position="41"/>
    </location>
</feature>
<dbReference type="CDD" id="cd01055">
    <property type="entry name" value="Nonheme_Ferritin"/>
    <property type="match status" value="1"/>
</dbReference>
<dbReference type="InterPro" id="IPR001519">
    <property type="entry name" value="Ferritin"/>
</dbReference>
<evidence type="ECO:0000256" key="2">
    <source>
        <dbReference type="ARBA" id="ARBA00006950"/>
    </source>
</evidence>
<dbReference type="FunFam" id="1.20.1260.10:FF:000001">
    <property type="entry name" value="Non-heme ferritin"/>
    <property type="match status" value="1"/>
</dbReference>
<dbReference type="PROSITE" id="PS50905">
    <property type="entry name" value="FERRITIN_LIKE"/>
    <property type="match status" value="1"/>
</dbReference>
<comment type="function">
    <text evidence="1 9">Iron-storage protein.</text>
</comment>
<dbReference type="Pfam" id="PF00210">
    <property type="entry name" value="Ferritin"/>
    <property type="match status" value="1"/>
</dbReference>
<keyword evidence="5" id="KW-0560">Oxidoreductase</keyword>
<keyword evidence="9" id="KW-0963">Cytoplasm</keyword>
<dbReference type="EC" id="1.16.3.2" evidence="9"/>
<feature type="binding site" evidence="8">
    <location>
        <position position="18"/>
    </location>
    <ligand>
        <name>Fe cation</name>
        <dbReference type="ChEBI" id="CHEBI:24875"/>
        <label>1</label>
    </ligand>
</feature>
<keyword evidence="3 9" id="KW-0409">Iron storage</keyword>
<protein>
    <recommendedName>
        <fullName evidence="9">Ferritin</fullName>
        <ecNumber evidence="9">1.16.3.2</ecNumber>
    </recommendedName>
</protein>
<feature type="binding site" evidence="8">
    <location>
        <position position="128"/>
    </location>
    <ligand>
        <name>Fe cation</name>
        <dbReference type="ChEBI" id="CHEBI:24875"/>
        <label>1</label>
    </ligand>
</feature>
<dbReference type="Proteomes" id="UP000197025">
    <property type="component" value="Unassembled WGS sequence"/>
</dbReference>
<dbReference type="InterPro" id="IPR009078">
    <property type="entry name" value="Ferritin-like_SF"/>
</dbReference>
<keyword evidence="4 8" id="KW-0479">Metal-binding</keyword>
<proteinExistence type="inferred from homology"/>
<evidence type="ECO:0000256" key="8">
    <source>
        <dbReference type="PIRSR" id="PIRSR601519-1"/>
    </source>
</evidence>
<dbReference type="PANTHER" id="PTHR11431:SF127">
    <property type="entry name" value="BACTERIAL NON-HEME FERRITIN"/>
    <property type="match status" value="1"/>
</dbReference>
<keyword evidence="13" id="KW-1185">Reference proteome</keyword>
<dbReference type="GO" id="GO:0006826">
    <property type="term" value="P:iron ion transport"/>
    <property type="evidence" value="ECO:0007669"/>
    <property type="project" value="InterPro"/>
</dbReference>
<evidence type="ECO:0000256" key="3">
    <source>
        <dbReference type="ARBA" id="ARBA00022434"/>
    </source>
</evidence>
<accession>A0A212QXV5</accession>
<evidence type="ECO:0000313" key="13">
    <source>
        <dbReference type="Proteomes" id="UP000197025"/>
    </source>
</evidence>